<dbReference type="InterPro" id="IPR004638">
    <property type="entry name" value="EmrB-like"/>
</dbReference>
<dbReference type="GO" id="GO:0046677">
    <property type="term" value="P:response to antibiotic"/>
    <property type="evidence" value="ECO:0007669"/>
    <property type="project" value="UniProtKB-KW"/>
</dbReference>
<keyword evidence="3" id="KW-1003">Cell membrane</keyword>
<dbReference type="SUPFAM" id="SSF103473">
    <property type="entry name" value="MFS general substrate transporter"/>
    <property type="match status" value="1"/>
</dbReference>
<feature type="transmembrane region" description="Helical" evidence="8">
    <location>
        <begin position="229"/>
        <end position="251"/>
    </location>
</feature>
<dbReference type="EMBL" id="CP031264">
    <property type="protein sequence ID" value="AXI80215.1"/>
    <property type="molecule type" value="Genomic_DNA"/>
</dbReference>
<dbReference type="GO" id="GO:0022857">
    <property type="term" value="F:transmembrane transporter activity"/>
    <property type="evidence" value="ECO:0007669"/>
    <property type="project" value="InterPro"/>
</dbReference>
<feature type="transmembrane region" description="Helical" evidence="8">
    <location>
        <begin position="409"/>
        <end position="427"/>
    </location>
</feature>
<dbReference type="Proteomes" id="UP000249340">
    <property type="component" value="Chromosome"/>
</dbReference>
<name>A0A345T2L0_9ACTN</name>
<dbReference type="RefSeq" id="WP_111492776.1">
    <property type="nucleotide sequence ID" value="NZ_CP031264.1"/>
</dbReference>
<evidence type="ECO:0000256" key="7">
    <source>
        <dbReference type="ARBA" id="ARBA00023251"/>
    </source>
</evidence>
<evidence type="ECO:0000256" key="8">
    <source>
        <dbReference type="SAM" id="Phobius"/>
    </source>
</evidence>
<evidence type="ECO:0000256" key="2">
    <source>
        <dbReference type="ARBA" id="ARBA00022448"/>
    </source>
</evidence>
<dbReference type="Gene3D" id="1.20.1250.20">
    <property type="entry name" value="MFS general substrate transporter like domains"/>
    <property type="match status" value="1"/>
</dbReference>
<feature type="transmembrane region" description="Helical" evidence="8">
    <location>
        <begin position="272"/>
        <end position="293"/>
    </location>
</feature>
<gene>
    <name evidence="10" type="ORF">C7M71_025280</name>
</gene>
<keyword evidence="2" id="KW-0813">Transport</keyword>
<evidence type="ECO:0000256" key="1">
    <source>
        <dbReference type="ARBA" id="ARBA00004651"/>
    </source>
</evidence>
<evidence type="ECO:0000256" key="6">
    <source>
        <dbReference type="ARBA" id="ARBA00023136"/>
    </source>
</evidence>
<dbReference type="NCBIfam" id="TIGR00711">
    <property type="entry name" value="efflux_EmrB"/>
    <property type="match status" value="1"/>
</dbReference>
<feature type="transmembrane region" description="Helical" evidence="8">
    <location>
        <begin position="439"/>
        <end position="457"/>
    </location>
</feature>
<proteinExistence type="predicted"/>
<feature type="transmembrane region" description="Helical" evidence="8">
    <location>
        <begin position="305"/>
        <end position="325"/>
    </location>
</feature>
<feature type="transmembrane region" description="Helical" evidence="8">
    <location>
        <begin position="337"/>
        <end position="355"/>
    </location>
</feature>
<feature type="transmembrane region" description="Helical" evidence="8">
    <location>
        <begin position="12"/>
        <end position="34"/>
    </location>
</feature>
<evidence type="ECO:0000256" key="4">
    <source>
        <dbReference type="ARBA" id="ARBA00022692"/>
    </source>
</evidence>
<feature type="transmembrane region" description="Helical" evidence="8">
    <location>
        <begin position="54"/>
        <end position="74"/>
    </location>
</feature>
<reference evidence="11" key="1">
    <citation type="submission" date="2018-07" db="EMBL/GenBank/DDBJ databases">
        <title>Streptacidiphilus bronchialis DSM 106435 chromosome.</title>
        <authorList>
            <person name="Batra D."/>
            <person name="Gulvik C.A."/>
        </authorList>
    </citation>
    <scope>NUCLEOTIDE SEQUENCE [LARGE SCALE GENOMIC DNA]</scope>
    <source>
        <strain evidence="11">DSM 106435</strain>
    </source>
</reference>
<dbReference type="InterPro" id="IPR036259">
    <property type="entry name" value="MFS_trans_sf"/>
</dbReference>
<evidence type="ECO:0000256" key="5">
    <source>
        <dbReference type="ARBA" id="ARBA00022989"/>
    </source>
</evidence>
<keyword evidence="4 8" id="KW-0812">Transmembrane</keyword>
<keyword evidence="6 8" id="KW-0472">Membrane</keyword>
<keyword evidence="11" id="KW-1185">Reference proteome</keyword>
<dbReference type="InterPro" id="IPR020846">
    <property type="entry name" value="MFS_dom"/>
</dbReference>
<keyword evidence="7" id="KW-0046">Antibiotic resistance</keyword>
<dbReference type="PANTHER" id="PTHR42718:SF46">
    <property type="entry name" value="BLR6921 PROTEIN"/>
    <property type="match status" value="1"/>
</dbReference>
<feature type="transmembrane region" description="Helical" evidence="8">
    <location>
        <begin position="202"/>
        <end position="223"/>
    </location>
</feature>
<organism evidence="10 11">
    <name type="scientific">Peterkaempfera bronchialis</name>
    <dbReference type="NCBI Taxonomy" id="2126346"/>
    <lineage>
        <taxon>Bacteria</taxon>
        <taxon>Bacillati</taxon>
        <taxon>Actinomycetota</taxon>
        <taxon>Actinomycetes</taxon>
        <taxon>Kitasatosporales</taxon>
        <taxon>Streptomycetaceae</taxon>
        <taxon>Peterkaempfera</taxon>
    </lineage>
</organism>
<dbReference type="GO" id="GO:0005886">
    <property type="term" value="C:plasma membrane"/>
    <property type="evidence" value="ECO:0007669"/>
    <property type="project" value="UniProtKB-SubCell"/>
</dbReference>
<sequence length="483" mass="49565">MSQSAEDRLDGPLVKLIIVMALASVTATLNATIVGVGLSPLAQNFDTTLTTAEWVITGYLLAVAATIPVTGWAVDHFGGKRVWLIGLVIYTLTAIGSALSWNIGSLIVFRILQGVAAGIIEPVMMTLTARAAGPARLGRVMGLLALPMTLGPVIGPILGGVIADNLHWSWLFLVNVPIVVTALVFSVKVVPADAPAAGDRATFDVLGTLLLSPGFAVLVYGLSQSAHQGFGSTTVIVSLLLGAALVAGFVVHALTTRRQPLIDVRLFASRGFTAAVIAMALTGAAVFSLYVLLPLYQQQVHGQSLMASGLLLAPFGVGTFLGMPLAGRLSDRIGANLLVPLGATLVVLGILGNALSDASTNQVLLGLYAVVAGLGLGCVGAPTLASLYRTVPLEKTSGATSTMLSLNQVGGSFGVALVALLIQRGIANGQSVRNAYSTTFWWELAITAVIVAVGLALPGRPKPVAAAAPTESPAQESTTTVLS</sequence>
<dbReference type="KEGG" id="stri:C7M71_025280"/>
<dbReference type="AlphaFoldDB" id="A0A345T2L0"/>
<feature type="domain" description="Major facilitator superfamily (MFS) profile" evidence="9">
    <location>
        <begin position="16"/>
        <end position="462"/>
    </location>
</feature>
<dbReference type="OrthoDB" id="9812221at2"/>
<dbReference type="PROSITE" id="PS50850">
    <property type="entry name" value="MFS"/>
    <property type="match status" value="1"/>
</dbReference>
<comment type="subcellular location">
    <subcellularLocation>
        <location evidence="1">Cell membrane</location>
        <topology evidence="1">Multi-pass membrane protein</topology>
    </subcellularLocation>
</comment>
<feature type="transmembrane region" description="Helical" evidence="8">
    <location>
        <begin position="367"/>
        <end position="388"/>
    </location>
</feature>
<evidence type="ECO:0000259" key="9">
    <source>
        <dbReference type="PROSITE" id="PS50850"/>
    </source>
</evidence>
<accession>A0A345T2L0</accession>
<feature type="transmembrane region" description="Helical" evidence="8">
    <location>
        <begin position="140"/>
        <end position="162"/>
    </location>
</feature>
<dbReference type="Pfam" id="PF07690">
    <property type="entry name" value="MFS_1"/>
    <property type="match status" value="1"/>
</dbReference>
<dbReference type="InterPro" id="IPR011701">
    <property type="entry name" value="MFS"/>
</dbReference>
<dbReference type="Gene3D" id="1.20.1720.10">
    <property type="entry name" value="Multidrug resistance protein D"/>
    <property type="match status" value="1"/>
</dbReference>
<dbReference type="PANTHER" id="PTHR42718">
    <property type="entry name" value="MAJOR FACILITATOR SUPERFAMILY MULTIDRUG TRANSPORTER MFSC"/>
    <property type="match status" value="1"/>
</dbReference>
<dbReference type="PRINTS" id="PR01036">
    <property type="entry name" value="TCRTETB"/>
</dbReference>
<protein>
    <submittedName>
        <fullName evidence="10">MFS transporter</fullName>
    </submittedName>
</protein>
<keyword evidence="5 8" id="KW-1133">Transmembrane helix</keyword>
<feature type="transmembrane region" description="Helical" evidence="8">
    <location>
        <begin position="168"/>
        <end position="190"/>
    </location>
</feature>
<feature type="transmembrane region" description="Helical" evidence="8">
    <location>
        <begin position="81"/>
        <end position="101"/>
    </location>
</feature>
<evidence type="ECO:0000256" key="3">
    <source>
        <dbReference type="ARBA" id="ARBA00022475"/>
    </source>
</evidence>
<evidence type="ECO:0000313" key="11">
    <source>
        <dbReference type="Proteomes" id="UP000249340"/>
    </source>
</evidence>
<evidence type="ECO:0000313" key="10">
    <source>
        <dbReference type="EMBL" id="AXI80215.1"/>
    </source>
</evidence>